<keyword evidence="2 6" id="KW-0689">Ribosomal protein</keyword>
<evidence type="ECO:0000313" key="6">
    <source>
        <dbReference type="EMBL" id="RCK66517.1"/>
    </source>
</evidence>
<keyword evidence="3" id="KW-0687">Ribonucleoprotein</keyword>
<evidence type="ECO:0000256" key="3">
    <source>
        <dbReference type="ARBA" id="ARBA00023274"/>
    </source>
</evidence>
<dbReference type="InterPro" id="IPR001209">
    <property type="entry name" value="Ribosomal_uS14"/>
</dbReference>
<dbReference type="STRING" id="5486.A0A367YL61"/>
<keyword evidence="7" id="KW-1185">Reference proteome</keyword>
<dbReference type="Pfam" id="PF00253">
    <property type="entry name" value="Ribosomal_S14"/>
    <property type="match status" value="1"/>
</dbReference>
<comment type="similarity">
    <text evidence="1">Belongs to the universal ribosomal protein uS14 family.</text>
</comment>
<dbReference type="SUPFAM" id="SSF57716">
    <property type="entry name" value="Glucocorticoid receptor-like (DNA-binding domain)"/>
    <property type="match status" value="1"/>
</dbReference>
<organism evidence="6 7">
    <name type="scientific">Candida viswanathii</name>
    <dbReference type="NCBI Taxonomy" id="5486"/>
    <lineage>
        <taxon>Eukaryota</taxon>
        <taxon>Fungi</taxon>
        <taxon>Dikarya</taxon>
        <taxon>Ascomycota</taxon>
        <taxon>Saccharomycotina</taxon>
        <taxon>Pichiomycetes</taxon>
        <taxon>Debaryomycetaceae</taxon>
        <taxon>Candida/Lodderomyces clade</taxon>
        <taxon>Candida</taxon>
    </lineage>
</organism>
<dbReference type="GO" id="GO:0005763">
    <property type="term" value="C:mitochondrial small ribosomal subunit"/>
    <property type="evidence" value="ECO:0007669"/>
    <property type="project" value="TreeGrafter"/>
</dbReference>
<dbReference type="Gene3D" id="1.10.287.1480">
    <property type="match status" value="1"/>
</dbReference>
<dbReference type="OrthoDB" id="413436at2759"/>
<name>A0A367YL61_9ASCO</name>
<proteinExistence type="inferred from homology"/>
<dbReference type="FunFam" id="1.10.287.1480:FF:000001">
    <property type="entry name" value="30S ribosomal protein S14"/>
    <property type="match status" value="1"/>
</dbReference>
<gene>
    <name evidence="6" type="primary">MRP2_1</name>
    <name evidence="5" type="synonym">MRP2_0</name>
    <name evidence="5" type="ORF">Cantr_00486</name>
    <name evidence="6" type="ORF">Cantr_03525</name>
</gene>
<evidence type="ECO:0000313" key="5">
    <source>
        <dbReference type="EMBL" id="RCK65223.1"/>
    </source>
</evidence>
<reference evidence="6 7" key="1">
    <citation type="submission" date="2018-06" db="EMBL/GenBank/DDBJ databases">
        <title>Whole genome sequencing of Candida tropicalis (genome annotated by CSBL at Korea University).</title>
        <authorList>
            <person name="Ahn J."/>
        </authorList>
    </citation>
    <scope>NUCLEOTIDE SEQUENCE [LARGE SCALE GENOMIC DNA]</scope>
    <source>
        <strain evidence="6 7">ATCC 20962</strain>
    </source>
</reference>
<dbReference type="AlphaFoldDB" id="A0A367YL61"/>
<evidence type="ECO:0000313" key="7">
    <source>
        <dbReference type="Proteomes" id="UP000253472"/>
    </source>
</evidence>
<dbReference type="GO" id="GO:0003735">
    <property type="term" value="F:structural constituent of ribosome"/>
    <property type="evidence" value="ECO:0007669"/>
    <property type="project" value="InterPro"/>
</dbReference>
<dbReference type="EMBL" id="QLNQ01000012">
    <property type="protein sequence ID" value="RCK66517.1"/>
    <property type="molecule type" value="Genomic_DNA"/>
</dbReference>
<dbReference type="PANTHER" id="PTHR19836">
    <property type="entry name" value="30S RIBOSOMAL PROTEIN S14"/>
    <property type="match status" value="1"/>
</dbReference>
<evidence type="ECO:0000256" key="4">
    <source>
        <dbReference type="ARBA" id="ARBA00076896"/>
    </source>
</evidence>
<dbReference type="GO" id="GO:0006412">
    <property type="term" value="P:translation"/>
    <property type="evidence" value="ECO:0007669"/>
    <property type="project" value="InterPro"/>
</dbReference>
<dbReference type="EMBL" id="QLNQ01000021">
    <property type="protein sequence ID" value="RCK65223.1"/>
    <property type="molecule type" value="Genomic_DNA"/>
</dbReference>
<dbReference type="NCBIfam" id="NF006477">
    <property type="entry name" value="PRK08881.1"/>
    <property type="match status" value="1"/>
</dbReference>
<comment type="caution">
    <text evidence="6">The sequence shown here is derived from an EMBL/GenBank/DDBJ whole genome shotgun (WGS) entry which is preliminary data.</text>
</comment>
<evidence type="ECO:0000256" key="2">
    <source>
        <dbReference type="ARBA" id="ARBA00022980"/>
    </source>
</evidence>
<protein>
    <recommendedName>
        <fullName evidence="4">37S ribosomal protein MRP2, mitochondrial</fullName>
    </recommendedName>
</protein>
<dbReference type="PANTHER" id="PTHR19836:SF19">
    <property type="entry name" value="SMALL RIBOSOMAL SUBUNIT PROTEIN US14M"/>
    <property type="match status" value="1"/>
</dbReference>
<sequence>MPFRFPVKFEIPKHAHLNARVLRDHFRRLQVAEHEVTRNALKYISRNEELPARVRVEAHLQLASMPYYTSKVQVKGRCVATGAAKSVIRDFKLNRIAFRNRALAGQIPGVKPASW</sequence>
<accession>A0A367YL61</accession>
<dbReference type="Proteomes" id="UP000253472">
    <property type="component" value="Unassembled WGS sequence"/>
</dbReference>
<evidence type="ECO:0000256" key="1">
    <source>
        <dbReference type="ARBA" id="ARBA00009083"/>
    </source>
</evidence>